<reference evidence="2 3" key="1">
    <citation type="submission" date="2016-05" db="EMBL/GenBank/DDBJ databases">
        <title>Genome sequencing of Trichophyton violaceum CMCC(F)T3l isolated from hair.</title>
        <authorList>
            <person name="Zhan P."/>
            <person name="Tao Y."/>
            <person name="Liu W."/>
        </authorList>
    </citation>
    <scope>NUCLEOTIDE SEQUENCE [LARGE SCALE GENOMIC DNA]</scope>
    <source>
        <strain evidence="3">CMCC(F)T3l</strain>
    </source>
</reference>
<gene>
    <name evidence="2" type="ORF">A7D00_6009</name>
</gene>
<feature type="compositionally biased region" description="Polar residues" evidence="1">
    <location>
        <begin position="570"/>
        <end position="587"/>
    </location>
</feature>
<dbReference type="AlphaFoldDB" id="A0A178FBW8"/>
<evidence type="ECO:0000256" key="1">
    <source>
        <dbReference type="SAM" id="MobiDB-lite"/>
    </source>
</evidence>
<accession>A0A178FBW8</accession>
<feature type="compositionally biased region" description="Polar residues" evidence="1">
    <location>
        <begin position="275"/>
        <end position="285"/>
    </location>
</feature>
<comment type="caution">
    <text evidence="2">The sequence shown here is derived from an EMBL/GenBank/DDBJ whole genome shotgun (WGS) entry which is preliminary data.</text>
</comment>
<dbReference type="EMBL" id="LHPN01000011">
    <property type="protein sequence ID" value="OAL69970.1"/>
    <property type="molecule type" value="Genomic_DNA"/>
</dbReference>
<feature type="compositionally biased region" description="Polar residues" evidence="1">
    <location>
        <begin position="126"/>
        <end position="154"/>
    </location>
</feature>
<feature type="region of interest" description="Disordered" evidence="1">
    <location>
        <begin position="565"/>
        <end position="662"/>
    </location>
</feature>
<feature type="compositionally biased region" description="Basic and acidic residues" evidence="1">
    <location>
        <begin position="645"/>
        <end position="662"/>
    </location>
</feature>
<evidence type="ECO:0000313" key="3">
    <source>
        <dbReference type="Proteomes" id="UP000243519"/>
    </source>
</evidence>
<keyword evidence="3" id="KW-1185">Reference proteome</keyword>
<feature type="compositionally biased region" description="Basic and acidic residues" evidence="1">
    <location>
        <begin position="255"/>
        <end position="274"/>
    </location>
</feature>
<protein>
    <submittedName>
        <fullName evidence="2">Uncharacterized protein</fullName>
    </submittedName>
</protein>
<dbReference type="Proteomes" id="UP000243519">
    <property type="component" value="Unassembled WGS sequence"/>
</dbReference>
<dbReference type="OrthoDB" id="4851482at2759"/>
<feature type="compositionally biased region" description="Low complexity" evidence="1">
    <location>
        <begin position="216"/>
        <end position="231"/>
    </location>
</feature>
<sequence length="662" mass="73621">MNHSNVFRGEDTSIFANDDVAGLIALHNYARYDIDQSGPSHDHGGIVHGQKSTEPELKAESQTNAVDIEGGQEIVEQEQEHQEHQTTDSNPFEFDDLFNLAGSPDRMCDADLAPKNPQTHHFENAQASSSEVTYNTNPVQSSQQFRTPQSATTDGSRELKQSPHDCNADLDIENAEDRAFYEAFAAYTAGPQVEPSQPCPNQNNMNPGVTQGLQAATGYSTSNAYSSSPPSGQAPGNSAITRPALMTWSLQNDPSRNDGTVEIKDERQNYKDPSDTVTLQFSSSKEANDYRPDRRPMPFDPTIPRTTYERQECVIKLIKAMRSFECATDNWGMIKPFATKKFSDRKIEICCWNILDCCIVRQEAGPFLTPEEEALKNKTRKNKQNFAERFGDMLRILRTRKTVCRHLLDPYYLLQFVDDPNSCLSRVDSNKTLNAKKKQTIDAGKKVIAKRAAEDDGAAEDEARRPLASPFSTPKQEVLASSSSSNLAYVNQQIPPTVQQHLSQPSSAFHQPSPQASPMVRLQPQVTQQFASGSQPAYHTYPVGNFEAKSSVGFRQDQMCTPESGVVGNIPQSNMNTMASPMDSNILSPPRSPWDQTYPNVDQSSQYPPRTPSMPSAMPQFPSPSISGEFTHACQPKPRRPSRKRSADTSDHPESPLKKMRY</sequence>
<feature type="region of interest" description="Disordered" evidence="1">
    <location>
        <begin position="498"/>
        <end position="518"/>
    </location>
</feature>
<evidence type="ECO:0000313" key="2">
    <source>
        <dbReference type="EMBL" id="OAL69970.1"/>
    </source>
</evidence>
<organism evidence="2 3">
    <name type="scientific">Trichophyton violaceum</name>
    <dbReference type="NCBI Taxonomy" id="34388"/>
    <lineage>
        <taxon>Eukaryota</taxon>
        <taxon>Fungi</taxon>
        <taxon>Dikarya</taxon>
        <taxon>Ascomycota</taxon>
        <taxon>Pezizomycotina</taxon>
        <taxon>Eurotiomycetes</taxon>
        <taxon>Eurotiomycetidae</taxon>
        <taxon>Onygenales</taxon>
        <taxon>Arthrodermataceae</taxon>
        <taxon>Trichophyton</taxon>
    </lineage>
</organism>
<feature type="compositionally biased region" description="Polar residues" evidence="1">
    <location>
        <begin position="594"/>
        <end position="608"/>
    </location>
</feature>
<feature type="compositionally biased region" description="Polar residues" evidence="1">
    <location>
        <begin position="498"/>
        <end position="516"/>
    </location>
</feature>
<feature type="compositionally biased region" description="Polar residues" evidence="1">
    <location>
        <begin position="199"/>
        <end position="214"/>
    </location>
</feature>
<feature type="compositionally biased region" description="Basic and acidic residues" evidence="1">
    <location>
        <begin position="286"/>
        <end position="297"/>
    </location>
</feature>
<feature type="region of interest" description="Disordered" evidence="1">
    <location>
        <begin position="452"/>
        <end position="477"/>
    </location>
</feature>
<name>A0A178FBW8_TRIVO</name>
<feature type="region of interest" description="Disordered" evidence="1">
    <location>
        <begin position="192"/>
        <end position="303"/>
    </location>
</feature>
<feature type="region of interest" description="Disordered" evidence="1">
    <location>
        <begin position="35"/>
        <end position="58"/>
    </location>
</feature>
<feature type="region of interest" description="Disordered" evidence="1">
    <location>
        <begin position="126"/>
        <end position="167"/>
    </location>
</feature>
<proteinExistence type="predicted"/>
<feature type="compositionally biased region" description="Basic and acidic residues" evidence="1">
    <location>
        <begin position="155"/>
        <end position="167"/>
    </location>
</feature>